<dbReference type="EMBL" id="HBFX01024462">
    <property type="protein sequence ID" value="CAD8961073.1"/>
    <property type="molecule type" value="Transcribed_RNA"/>
</dbReference>
<feature type="region of interest" description="Disordered" evidence="1">
    <location>
        <begin position="1"/>
        <end position="31"/>
    </location>
</feature>
<feature type="region of interest" description="Disordered" evidence="1">
    <location>
        <begin position="207"/>
        <end position="228"/>
    </location>
</feature>
<reference evidence="2" key="1">
    <citation type="submission" date="2021-01" db="EMBL/GenBank/DDBJ databases">
        <authorList>
            <person name="Corre E."/>
            <person name="Pelletier E."/>
            <person name="Niang G."/>
            <person name="Scheremetjew M."/>
            <person name="Finn R."/>
            <person name="Kale V."/>
            <person name="Holt S."/>
            <person name="Cochrane G."/>
            <person name="Meng A."/>
            <person name="Brown T."/>
            <person name="Cohen L."/>
        </authorList>
    </citation>
    <scope>NUCLEOTIDE SEQUENCE</scope>
    <source>
        <strain evidence="2">CCMP644</strain>
    </source>
</reference>
<sequence length="228" mass="25742">MSWQMGGYDEDEPRLTLHRSKSWTADADDSDEGGIQRVVARLRSEDPEDCLGRKAVMRAAIQARKQEIKSPEEALERIFNLATTSPWMRDKTPLKHVDSMELIGQMDEDDSMYESSDCGDAGHPWDSHDYLRKTRYFMDDEADSGAKADDAFAVRPEQVMPSTLPHVDSSELFSKMWGQIGSSWDSPRGNESPTRYFDARASLLAAAQRHQSSESRALRSPPVVESRV</sequence>
<proteinExistence type="predicted"/>
<gene>
    <name evidence="2" type="ORF">HAND00432_LOCUS14922</name>
</gene>
<name>A0A6U4WI98_HEMAN</name>
<protein>
    <submittedName>
        <fullName evidence="2">Uncharacterized protein</fullName>
    </submittedName>
</protein>
<organism evidence="2">
    <name type="scientific">Hemiselmis andersenii</name>
    <name type="common">Cryptophyte alga</name>
    <dbReference type="NCBI Taxonomy" id="464988"/>
    <lineage>
        <taxon>Eukaryota</taxon>
        <taxon>Cryptophyceae</taxon>
        <taxon>Cryptomonadales</taxon>
        <taxon>Hemiselmidaceae</taxon>
        <taxon>Hemiselmis</taxon>
    </lineage>
</organism>
<dbReference type="AlphaFoldDB" id="A0A6U4WI98"/>
<evidence type="ECO:0000256" key="1">
    <source>
        <dbReference type="SAM" id="MobiDB-lite"/>
    </source>
</evidence>
<accession>A0A6U4WI98</accession>
<evidence type="ECO:0000313" key="2">
    <source>
        <dbReference type="EMBL" id="CAD8961073.1"/>
    </source>
</evidence>